<dbReference type="STRING" id="497964.CfE428DRAFT_3943"/>
<dbReference type="Proteomes" id="UP000005824">
    <property type="component" value="Unassembled WGS sequence"/>
</dbReference>
<gene>
    <name evidence="1" type="ORF">CfE428DRAFT_3943</name>
</gene>
<protein>
    <submittedName>
        <fullName evidence="1">Uncharacterized protein</fullName>
    </submittedName>
</protein>
<keyword evidence="2" id="KW-1185">Reference proteome</keyword>
<proteinExistence type="predicted"/>
<accession>B4D4V5</accession>
<organism evidence="1 2">
    <name type="scientific">Chthoniobacter flavus Ellin428</name>
    <dbReference type="NCBI Taxonomy" id="497964"/>
    <lineage>
        <taxon>Bacteria</taxon>
        <taxon>Pseudomonadati</taxon>
        <taxon>Verrucomicrobiota</taxon>
        <taxon>Spartobacteria</taxon>
        <taxon>Chthoniobacterales</taxon>
        <taxon>Chthoniobacteraceae</taxon>
        <taxon>Chthoniobacter</taxon>
    </lineage>
</organism>
<dbReference type="EMBL" id="ABVL01000012">
    <property type="protein sequence ID" value="EDY18558.1"/>
    <property type="molecule type" value="Genomic_DNA"/>
</dbReference>
<evidence type="ECO:0000313" key="1">
    <source>
        <dbReference type="EMBL" id="EDY18558.1"/>
    </source>
</evidence>
<evidence type="ECO:0000313" key="2">
    <source>
        <dbReference type="Proteomes" id="UP000005824"/>
    </source>
</evidence>
<dbReference type="AlphaFoldDB" id="B4D4V5"/>
<sequence>MSHIPVSLVPKLERKDAACPQEYTISIPNTKASFVFFKNNRGDCEVRSTSGVLLVETNSRAGIMSTTR</sequence>
<comment type="caution">
    <text evidence="1">The sequence shown here is derived from an EMBL/GenBank/DDBJ whole genome shotgun (WGS) entry which is preliminary data.</text>
</comment>
<dbReference type="InParanoid" id="B4D4V5"/>
<name>B4D4V5_9BACT</name>
<reference evidence="1 2" key="1">
    <citation type="journal article" date="2011" name="J. Bacteriol.">
        <title>Genome sequence of Chthoniobacter flavus Ellin428, an aerobic heterotrophic soil bacterium.</title>
        <authorList>
            <person name="Kant R."/>
            <person name="van Passel M.W."/>
            <person name="Palva A."/>
            <person name="Lucas S."/>
            <person name="Lapidus A."/>
            <person name="Glavina Del Rio T."/>
            <person name="Dalin E."/>
            <person name="Tice H."/>
            <person name="Bruce D."/>
            <person name="Goodwin L."/>
            <person name="Pitluck S."/>
            <person name="Larimer F.W."/>
            <person name="Land M.L."/>
            <person name="Hauser L."/>
            <person name="Sangwan P."/>
            <person name="de Vos W.M."/>
            <person name="Janssen P.H."/>
            <person name="Smidt H."/>
        </authorList>
    </citation>
    <scope>NUCLEOTIDE SEQUENCE [LARGE SCALE GENOMIC DNA]</scope>
    <source>
        <strain evidence="1 2">Ellin428</strain>
    </source>
</reference>